<sequence>MMSPKHILGCALGLGAVLLPLVAAVHAQTTPAQQPAAQVDQKPPAPPQKTAQVHSDGERIFAQNCSRCHTAPDGFPPRISGTVVRHMRVRAQLSQHDEEELLRFFNP</sequence>
<dbReference type="HOGENOM" id="CLU_175648_0_0_0"/>
<evidence type="ECO:0000313" key="8">
    <source>
        <dbReference type="EMBL" id="ADV83391.1"/>
    </source>
</evidence>
<keyword evidence="1 4" id="KW-0349">Heme</keyword>
<feature type="domain" description="Cytochrome c" evidence="7">
    <location>
        <begin position="52"/>
        <end position="107"/>
    </location>
</feature>
<dbReference type="GO" id="GO:0046872">
    <property type="term" value="F:metal ion binding"/>
    <property type="evidence" value="ECO:0007669"/>
    <property type="project" value="UniProtKB-KW"/>
</dbReference>
<dbReference type="KEGG" id="tsa:AciPR4_2613"/>
<dbReference type="GO" id="GO:0009055">
    <property type="term" value="F:electron transfer activity"/>
    <property type="evidence" value="ECO:0007669"/>
    <property type="project" value="InterPro"/>
</dbReference>
<dbReference type="Gene3D" id="1.10.760.10">
    <property type="entry name" value="Cytochrome c-like domain"/>
    <property type="match status" value="1"/>
</dbReference>
<feature type="region of interest" description="Disordered" evidence="5">
    <location>
        <begin position="29"/>
        <end position="52"/>
    </location>
</feature>
<proteinExistence type="predicted"/>
<evidence type="ECO:0000313" key="9">
    <source>
        <dbReference type="Proteomes" id="UP000006844"/>
    </source>
</evidence>
<keyword evidence="3 4" id="KW-0408">Iron</keyword>
<evidence type="ECO:0000256" key="3">
    <source>
        <dbReference type="ARBA" id="ARBA00023004"/>
    </source>
</evidence>
<evidence type="ECO:0000256" key="1">
    <source>
        <dbReference type="ARBA" id="ARBA00022617"/>
    </source>
</evidence>
<dbReference type="GO" id="GO:0020037">
    <property type="term" value="F:heme binding"/>
    <property type="evidence" value="ECO:0007669"/>
    <property type="project" value="InterPro"/>
</dbReference>
<evidence type="ECO:0000259" key="7">
    <source>
        <dbReference type="PROSITE" id="PS51007"/>
    </source>
</evidence>
<dbReference type="STRING" id="401053.AciPR4_2613"/>
<reference evidence="8 9" key="1">
    <citation type="journal article" date="2012" name="Stand. Genomic Sci.">
        <title>Complete genome sequence of Terriglobus saanensis type strain SP1PR4(T), an Acidobacteria from tundra soil.</title>
        <authorList>
            <person name="Rawat S.R."/>
            <person name="Mannisto M.K."/>
            <person name="Starovoytov V."/>
            <person name="Goodwin L."/>
            <person name="Nolan M."/>
            <person name="Hauser L."/>
            <person name="Land M."/>
            <person name="Davenport K.W."/>
            <person name="Woyke T."/>
            <person name="Haggblom M.M."/>
        </authorList>
    </citation>
    <scope>NUCLEOTIDE SEQUENCE</scope>
    <source>
        <strain evidence="9">ATCC BAA-1853 / DSM 23119 / SP1PR4</strain>
    </source>
</reference>
<organism evidence="8 9">
    <name type="scientific">Terriglobus saanensis (strain ATCC BAA-1853 / DSM 23119 / SP1PR4)</name>
    <dbReference type="NCBI Taxonomy" id="401053"/>
    <lineage>
        <taxon>Bacteria</taxon>
        <taxon>Pseudomonadati</taxon>
        <taxon>Acidobacteriota</taxon>
        <taxon>Terriglobia</taxon>
        <taxon>Terriglobales</taxon>
        <taxon>Acidobacteriaceae</taxon>
        <taxon>Terriglobus</taxon>
    </lineage>
</organism>
<keyword evidence="6" id="KW-0732">Signal</keyword>
<dbReference type="AlphaFoldDB" id="E8V143"/>
<dbReference type="eggNOG" id="ENOG5033FUH">
    <property type="taxonomic scope" value="Bacteria"/>
</dbReference>
<dbReference type="Proteomes" id="UP000006844">
    <property type="component" value="Chromosome"/>
</dbReference>
<evidence type="ECO:0000256" key="6">
    <source>
        <dbReference type="SAM" id="SignalP"/>
    </source>
</evidence>
<evidence type="ECO:0000256" key="2">
    <source>
        <dbReference type="ARBA" id="ARBA00022723"/>
    </source>
</evidence>
<gene>
    <name evidence="8" type="ordered locus">AciPR4_2613</name>
</gene>
<keyword evidence="2 4" id="KW-0479">Metal-binding</keyword>
<evidence type="ECO:0000256" key="4">
    <source>
        <dbReference type="PROSITE-ProRule" id="PRU00433"/>
    </source>
</evidence>
<dbReference type="PROSITE" id="PS51007">
    <property type="entry name" value="CYTC"/>
    <property type="match status" value="1"/>
</dbReference>
<keyword evidence="9" id="KW-1185">Reference proteome</keyword>
<dbReference type="RefSeq" id="WP_013569124.1">
    <property type="nucleotide sequence ID" value="NC_014963.1"/>
</dbReference>
<dbReference type="SUPFAM" id="SSF46626">
    <property type="entry name" value="Cytochrome c"/>
    <property type="match status" value="1"/>
</dbReference>
<feature type="chain" id="PRO_5003229021" description="Cytochrome c domain-containing protein" evidence="6">
    <location>
        <begin position="28"/>
        <end position="107"/>
    </location>
</feature>
<accession>E8V143</accession>
<dbReference type="EMBL" id="CP002467">
    <property type="protein sequence ID" value="ADV83391.1"/>
    <property type="molecule type" value="Genomic_DNA"/>
</dbReference>
<feature type="signal peptide" evidence="6">
    <location>
        <begin position="1"/>
        <end position="27"/>
    </location>
</feature>
<name>E8V143_TERSS</name>
<dbReference type="InterPro" id="IPR009056">
    <property type="entry name" value="Cyt_c-like_dom"/>
</dbReference>
<evidence type="ECO:0000256" key="5">
    <source>
        <dbReference type="SAM" id="MobiDB-lite"/>
    </source>
</evidence>
<dbReference type="InterPro" id="IPR036909">
    <property type="entry name" value="Cyt_c-like_dom_sf"/>
</dbReference>
<protein>
    <recommendedName>
        <fullName evidence="7">Cytochrome c domain-containing protein</fullName>
    </recommendedName>
</protein>